<feature type="domain" description="HD" evidence="3">
    <location>
        <begin position="14"/>
        <end position="176"/>
    </location>
</feature>
<proteinExistence type="predicted"/>
<evidence type="ECO:0000313" key="4">
    <source>
        <dbReference type="EMBL" id="MBC8529725.1"/>
    </source>
</evidence>
<dbReference type="Gene3D" id="1.10.3210.10">
    <property type="entry name" value="Hypothetical protein af1432"/>
    <property type="match status" value="1"/>
</dbReference>
<keyword evidence="5" id="KW-1185">Reference proteome</keyword>
<dbReference type="InterPro" id="IPR006674">
    <property type="entry name" value="HD_domain"/>
</dbReference>
<sequence length="195" mass="21841">MQRLQAQLQFLTEIDKMKDVFRRNVTIKARRQENDAEHSWHMALCALVLAEYAPPGADVGRAIAMALVHDLVEVYAGDTFCYDQAGNATKAAREQAAADRIFGMLPEDQGAKYRALWEEFDAMDTPDSQFAAAVDRLQPFILNVNTQGHTWRLGQITRAQLENRLAPIAKWMPALWPTVSAMIDEAVQQDLLPGG</sequence>
<accession>A0A926D3L3</accession>
<evidence type="ECO:0000259" key="3">
    <source>
        <dbReference type="Pfam" id="PF13023"/>
    </source>
</evidence>
<reference evidence="4" key="1">
    <citation type="submission" date="2020-08" db="EMBL/GenBank/DDBJ databases">
        <title>Genome public.</title>
        <authorList>
            <person name="Liu C."/>
            <person name="Sun Q."/>
        </authorList>
    </citation>
    <scope>NUCLEOTIDE SEQUENCE</scope>
    <source>
        <strain evidence="4">NSJ-44</strain>
    </source>
</reference>
<evidence type="ECO:0000256" key="1">
    <source>
        <dbReference type="ARBA" id="ARBA00022723"/>
    </source>
</evidence>
<dbReference type="PANTHER" id="PTHR11845">
    <property type="entry name" value="5'-DEOXYNUCLEOTIDASE HDDC2"/>
    <property type="match status" value="1"/>
</dbReference>
<dbReference type="EMBL" id="JACRSO010000004">
    <property type="protein sequence ID" value="MBC8529725.1"/>
    <property type="molecule type" value="Genomic_DNA"/>
</dbReference>
<dbReference type="InterPro" id="IPR039356">
    <property type="entry name" value="YfbR/HDDC2"/>
</dbReference>
<dbReference type="PANTHER" id="PTHR11845:SF13">
    <property type="entry name" value="5'-DEOXYNUCLEOTIDASE HDDC2"/>
    <property type="match status" value="1"/>
</dbReference>
<name>A0A926D3L3_9FIRM</name>
<dbReference type="SUPFAM" id="SSF109604">
    <property type="entry name" value="HD-domain/PDEase-like"/>
    <property type="match status" value="1"/>
</dbReference>
<dbReference type="GO" id="GO:0005737">
    <property type="term" value="C:cytoplasm"/>
    <property type="evidence" value="ECO:0007669"/>
    <property type="project" value="TreeGrafter"/>
</dbReference>
<dbReference type="AlphaFoldDB" id="A0A926D3L3"/>
<protein>
    <submittedName>
        <fullName evidence="4">HD domain-containing protein</fullName>
    </submittedName>
</protein>
<dbReference type="GO" id="GO:0002953">
    <property type="term" value="F:5'-deoxynucleotidase activity"/>
    <property type="evidence" value="ECO:0007669"/>
    <property type="project" value="InterPro"/>
</dbReference>
<comment type="caution">
    <text evidence="4">The sequence shown here is derived from an EMBL/GenBank/DDBJ whole genome shotgun (WGS) entry which is preliminary data.</text>
</comment>
<dbReference type="RefSeq" id="WP_249285543.1">
    <property type="nucleotide sequence ID" value="NZ_JACRSO010000004.1"/>
</dbReference>
<dbReference type="Proteomes" id="UP000654279">
    <property type="component" value="Unassembled WGS sequence"/>
</dbReference>
<keyword evidence="2" id="KW-0378">Hydrolase</keyword>
<keyword evidence="1" id="KW-0479">Metal-binding</keyword>
<dbReference type="Pfam" id="PF13023">
    <property type="entry name" value="HD_3"/>
    <property type="match status" value="1"/>
</dbReference>
<evidence type="ECO:0000313" key="5">
    <source>
        <dbReference type="Proteomes" id="UP000654279"/>
    </source>
</evidence>
<gene>
    <name evidence="4" type="ORF">H8699_09820</name>
</gene>
<organism evidence="4 5">
    <name type="scientific">Luoshenia tenuis</name>
    <dbReference type="NCBI Taxonomy" id="2763654"/>
    <lineage>
        <taxon>Bacteria</taxon>
        <taxon>Bacillati</taxon>
        <taxon>Bacillota</taxon>
        <taxon>Clostridia</taxon>
        <taxon>Christensenellales</taxon>
        <taxon>Christensenellaceae</taxon>
        <taxon>Luoshenia</taxon>
    </lineage>
</organism>
<dbReference type="GO" id="GO:0046872">
    <property type="term" value="F:metal ion binding"/>
    <property type="evidence" value="ECO:0007669"/>
    <property type="project" value="UniProtKB-KW"/>
</dbReference>
<evidence type="ECO:0000256" key="2">
    <source>
        <dbReference type="ARBA" id="ARBA00022801"/>
    </source>
</evidence>